<protein>
    <submittedName>
        <fullName evidence="1">Uncharacterized protein</fullName>
    </submittedName>
</protein>
<dbReference type="RefSeq" id="WP_090501082.1">
    <property type="nucleotide sequence ID" value="NZ_FNCH01000011.1"/>
</dbReference>
<evidence type="ECO:0000313" key="2">
    <source>
        <dbReference type="Proteomes" id="UP000199643"/>
    </source>
</evidence>
<name>A0A1G7X4Q2_9SPHI</name>
<dbReference type="AlphaFoldDB" id="A0A1G7X4Q2"/>
<dbReference type="STRING" id="405671.SAMN05421827_11141"/>
<gene>
    <name evidence="1" type="ORF">SAMN05421827_11141</name>
</gene>
<accession>A0A1G7X4Q2</accession>
<evidence type="ECO:0000313" key="1">
    <source>
        <dbReference type="EMBL" id="SDG78540.1"/>
    </source>
</evidence>
<keyword evidence="2" id="KW-1185">Reference proteome</keyword>
<dbReference type="EMBL" id="FNCH01000011">
    <property type="protein sequence ID" value="SDG78540.1"/>
    <property type="molecule type" value="Genomic_DNA"/>
</dbReference>
<dbReference type="Proteomes" id="UP000199643">
    <property type="component" value="Unassembled WGS sequence"/>
</dbReference>
<dbReference type="OrthoDB" id="981556at2"/>
<reference evidence="2" key="1">
    <citation type="submission" date="2016-10" db="EMBL/GenBank/DDBJ databases">
        <authorList>
            <person name="Varghese N."/>
            <person name="Submissions S."/>
        </authorList>
    </citation>
    <scope>NUCLEOTIDE SEQUENCE [LARGE SCALE GENOMIC DNA]</scope>
    <source>
        <strain evidence="2">DSM 17933</strain>
    </source>
</reference>
<organism evidence="1 2">
    <name type="scientific">Pedobacter terrae</name>
    <dbReference type="NCBI Taxonomy" id="405671"/>
    <lineage>
        <taxon>Bacteria</taxon>
        <taxon>Pseudomonadati</taxon>
        <taxon>Bacteroidota</taxon>
        <taxon>Sphingobacteriia</taxon>
        <taxon>Sphingobacteriales</taxon>
        <taxon>Sphingobacteriaceae</taxon>
        <taxon>Pedobacter</taxon>
    </lineage>
</organism>
<sequence length="103" mass="11927">MKLSEVILSHNEYVDSDETIHVVFAKKPDDRFQSFSEALVLKLSTEEMELDLNQISNSKCIGFTYFLEMFIIQDFLGGLQNTDNYNSNDDKVNRVIYYAENDA</sequence>
<proteinExistence type="predicted"/>